<dbReference type="InterPro" id="IPR000620">
    <property type="entry name" value="EamA_dom"/>
</dbReference>
<evidence type="ECO:0000313" key="9">
    <source>
        <dbReference type="EMBL" id="VYS76831.1"/>
    </source>
</evidence>
<dbReference type="PANTHER" id="PTHR42920">
    <property type="entry name" value="OS03G0707200 PROTEIN-RELATED"/>
    <property type="match status" value="1"/>
</dbReference>
<feature type="transmembrane region" description="Helical" evidence="7">
    <location>
        <begin position="76"/>
        <end position="95"/>
    </location>
</feature>
<dbReference type="InterPro" id="IPR051258">
    <property type="entry name" value="Diverse_Substrate_Transporter"/>
</dbReference>
<dbReference type="Pfam" id="PF00892">
    <property type="entry name" value="EamA"/>
    <property type="match status" value="2"/>
</dbReference>
<evidence type="ECO:0000256" key="1">
    <source>
        <dbReference type="ARBA" id="ARBA00004651"/>
    </source>
</evidence>
<keyword evidence="5 7" id="KW-1133">Transmembrane helix</keyword>
<name>A0A6N2R9T4_9FIRM</name>
<sequence length="299" mass="33135">MKNKKMKAIISALLAAVLFAISTPLSKKLMENIPPTFMAAFLYLGAGVGVGIMYILNYKKEDKSLKLDKSDFKYTIAMIGLDILAPLLLMLGIKLGSASNASLLENFEIVATSLIALIIFKEKISYKLWIAIFFIIISSFILTFNGKTSLDFSIGSIFVLLATISWGLENNCTKKISEKSTYQIVTLKGIFSGLGSLFIGFLLKEKIINYKYIFLAMILGFVAYGLSIFLYVRAQRDLGAAKTSAYYSVAPFVGAFLAFIINGERPDEKFLLALIFMIIGTIFVVNDSLIDNKINKFEL</sequence>
<dbReference type="RefSeq" id="WP_156328455.1">
    <property type="nucleotide sequence ID" value="NZ_CACRSW010000002.1"/>
</dbReference>
<evidence type="ECO:0000256" key="4">
    <source>
        <dbReference type="ARBA" id="ARBA00022692"/>
    </source>
</evidence>
<feature type="transmembrane region" description="Helical" evidence="7">
    <location>
        <begin position="244"/>
        <end position="263"/>
    </location>
</feature>
<evidence type="ECO:0000256" key="7">
    <source>
        <dbReference type="SAM" id="Phobius"/>
    </source>
</evidence>
<dbReference type="EMBL" id="CACRSW010000002">
    <property type="protein sequence ID" value="VYS76831.1"/>
    <property type="molecule type" value="Genomic_DNA"/>
</dbReference>
<comment type="similarity">
    <text evidence="2">Belongs to the EamA transporter family.</text>
</comment>
<feature type="transmembrane region" description="Helical" evidence="7">
    <location>
        <begin position="269"/>
        <end position="290"/>
    </location>
</feature>
<feature type="domain" description="EamA" evidence="8">
    <location>
        <begin position="7"/>
        <end position="143"/>
    </location>
</feature>
<evidence type="ECO:0000256" key="3">
    <source>
        <dbReference type="ARBA" id="ARBA00022475"/>
    </source>
</evidence>
<feature type="transmembrane region" description="Helical" evidence="7">
    <location>
        <begin position="36"/>
        <end position="56"/>
    </location>
</feature>
<dbReference type="SUPFAM" id="SSF103481">
    <property type="entry name" value="Multidrug resistance efflux transporter EmrE"/>
    <property type="match status" value="2"/>
</dbReference>
<reference evidence="9" key="1">
    <citation type="submission" date="2019-11" db="EMBL/GenBank/DDBJ databases">
        <authorList>
            <person name="Feng L."/>
        </authorList>
    </citation>
    <scope>NUCLEOTIDE SEQUENCE</scope>
    <source>
        <strain evidence="9">AvaginalisLFYP127</strain>
    </source>
</reference>
<evidence type="ECO:0000256" key="5">
    <source>
        <dbReference type="ARBA" id="ARBA00022989"/>
    </source>
</evidence>
<evidence type="ECO:0000256" key="6">
    <source>
        <dbReference type="ARBA" id="ARBA00023136"/>
    </source>
</evidence>
<dbReference type="PANTHER" id="PTHR42920:SF11">
    <property type="entry name" value="INNER MEMBRANE PROTEIN YTFF"/>
    <property type="match status" value="1"/>
</dbReference>
<feature type="transmembrane region" description="Helical" evidence="7">
    <location>
        <begin position="126"/>
        <end position="144"/>
    </location>
</feature>
<feature type="transmembrane region" description="Helical" evidence="7">
    <location>
        <begin position="101"/>
        <end position="119"/>
    </location>
</feature>
<feature type="domain" description="EamA" evidence="8">
    <location>
        <begin position="154"/>
        <end position="285"/>
    </location>
</feature>
<evidence type="ECO:0000259" key="8">
    <source>
        <dbReference type="Pfam" id="PF00892"/>
    </source>
</evidence>
<comment type="subcellular location">
    <subcellularLocation>
        <location evidence="1">Cell membrane</location>
        <topology evidence="1">Multi-pass membrane protein</topology>
    </subcellularLocation>
</comment>
<dbReference type="AlphaFoldDB" id="A0A6N2R9T4"/>
<keyword evidence="4 7" id="KW-0812">Transmembrane</keyword>
<evidence type="ECO:0000256" key="2">
    <source>
        <dbReference type="ARBA" id="ARBA00007362"/>
    </source>
</evidence>
<dbReference type="GO" id="GO:0005886">
    <property type="term" value="C:plasma membrane"/>
    <property type="evidence" value="ECO:0007669"/>
    <property type="project" value="UniProtKB-SubCell"/>
</dbReference>
<protein>
    <submittedName>
        <fullName evidence="9">EamA-like transporter family protein</fullName>
    </submittedName>
</protein>
<accession>A0A6N2R9T4</accession>
<proteinExistence type="inferred from homology"/>
<feature type="transmembrane region" description="Helical" evidence="7">
    <location>
        <begin position="209"/>
        <end position="232"/>
    </location>
</feature>
<keyword evidence="6 7" id="KW-0472">Membrane</keyword>
<gene>
    <name evidence="9" type="ORF">AVLFYP127_01255</name>
</gene>
<dbReference type="InterPro" id="IPR037185">
    <property type="entry name" value="EmrE-like"/>
</dbReference>
<keyword evidence="3" id="KW-1003">Cell membrane</keyword>
<feature type="transmembrane region" description="Helical" evidence="7">
    <location>
        <begin position="180"/>
        <end position="203"/>
    </location>
</feature>
<organism evidence="9">
    <name type="scientific">Anaerococcus vaginalis</name>
    <dbReference type="NCBI Taxonomy" id="33037"/>
    <lineage>
        <taxon>Bacteria</taxon>
        <taxon>Bacillati</taxon>
        <taxon>Bacillota</taxon>
        <taxon>Tissierellia</taxon>
        <taxon>Tissierellales</taxon>
        <taxon>Peptoniphilaceae</taxon>
        <taxon>Anaerococcus</taxon>
    </lineage>
</organism>
<feature type="transmembrane region" description="Helical" evidence="7">
    <location>
        <begin position="150"/>
        <end position="168"/>
    </location>
</feature>